<evidence type="ECO:0000256" key="2">
    <source>
        <dbReference type="SAM" id="MobiDB-lite"/>
    </source>
</evidence>
<dbReference type="OrthoDB" id="531519at2"/>
<accession>A0A5R8KB55</accession>
<name>A0A5R8KB55_9BACT</name>
<feature type="compositionally biased region" description="Basic and acidic residues" evidence="2">
    <location>
        <begin position="93"/>
        <end position="105"/>
    </location>
</feature>
<dbReference type="RefSeq" id="WP_138087376.1">
    <property type="nucleotide sequence ID" value="NZ_VAUV01000012.1"/>
</dbReference>
<dbReference type="AlphaFoldDB" id="A0A5R8KB55"/>
<organism evidence="3 4">
    <name type="scientific">Phragmitibacter flavus</name>
    <dbReference type="NCBI Taxonomy" id="2576071"/>
    <lineage>
        <taxon>Bacteria</taxon>
        <taxon>Pseudomonadati</taxon>
        <taxon>Verrucomicrobiota</taxon>
        <taxon>Verrucomicrobiia</taxon>
        <taxon>Verrucomicrobiales</taxon>
        <taxon>Verrucomicrobiaceae</taxon>
        <taxon>Phragmitibacter</taxon>
    </lineage>
</organism>
<feature type="compositionally biased region" description="Basic residues" evidence="2">
    <location>
        <begin position="106"/>
        <end position="118"/>
    </location>
</feature>
<sequence>MARLKKLNSESILKANGRAAGLSSIDAALDLGNGQTLVAYNAKIQETIQKQTAYNAALSTVDELKNQFDALEKELDDLSDRMLTGVATKFGKNSDEYEKAGGTKKSERKRPARKSAVA</sequence>
<feature type="coiled-coil region" evidence="1">
    <location>
        <begin position="54"/>
        <end position="81"/>
    </location>
</feature>
<proteinExistence type="predicted"/>
<dbReference type="Proteomes" id="UP000306196">
    <property type="component" value="Unassembled WGS sequence"/>
</dbReference>
<keyword evidence="4" id="KW-1185">Reference proteome</keyword>
<protein>
    <submittedName>
        <fullName evidence="3">Uncharacterized protein</fullName>
    </submittedName>
</protein>
<keyword evidence="1" id="KW-0175">Coiled coil</keyword>
<evidence type="ECO:0000313" key="4">
    <source>
        <dbReference type="Proteomes" id="UP000306196"/>
    </source>
</evidence>
<evidence type="ECO:0000256" key="1">
    <source>
        <dbReference type="SAM" id="Coils"/>
    </source>
</evidence>
<gene>
    <name evidence="3" type="ORF">FEM03_16440</name>
</gene>
<dbReference type="EMBL" id="VAUV01000012">
    <property type="protein sequence ID" value="TLD69548.1"/>
    <property type="molecule type" value="Genomic_DNA"/>
</dbReference>
<comment type="caution">
    <text evidence="3">The sequence shown here is derived from an EMBL/GenBank/DDBJ whole genome shotgun (WGS) entry which is preliminary data.</text>
</comment>
<reference evidence="3 4" key="1">
    <citation type="submission" date="2019-05" db="EMBL/GenBank/DDBJ databases">
        <title>Verrucobacter flavum gen. nov., sp. nov. a new member of the family Verrucomicrobiaceae.</title>
        <authorList>
            <person name="Szuroczki S."/>
            <person name="Abbaszade G."/>
            <person name="Szabo A."/>
            <person name="Felfoldi T."/>
            <person name="Schumann P."/>
            <person name="Boka K."/>
            <person name="Keki Z."/>
            <person name="Toumi M."/>
            <person name="Toth E."/>
        </authorList>
    </citation>
    <scope>NUCLEOTIDE SEQUENCE [LARGE SCALE GENOMIC DNA]</scope>
    <source>
        <strain evidence="3 4">MG-N-17</strain>
    </source>
</reference>
<evidence type="ECO:0000313" key="3">
    <source>
        <dbReference type="EMBL" id="TLD69548.1"/>
    </source>
</evidence>
<feature type="region of interest" description="Disordered" evidence="2">
    <location>
        <begin position="93"/>
        <end position="118"/>
    </location>
</feature>